<accession>A0A1U7NZG8</accession>
<organism evidence="1 2">
    <name type="scientific">Deinococcus marmoris</name>
    <dbReference type="NCBI Taxonomy" id="249408"/>
    <lineage>
        <taxon>Bacteria</taxon>
        <taxon>Thermotogati</taxon>
        <taxon>Deinococcota</taxon>
        <taxon>Deinococci</taxon>
        <taxon>Deinococcales</taxon>
        <taxon>Deinococcaceae</taxon>
        <taxon>Deinococcus</taxon>
    </lineage>
</organism>
<proteinExistence type="predicted"/>
<gene>
    <name evidence="1" type="ORF">BOO71_0006019</name>
</gene>
<protein>
    <submittedName>
        <fullName evidence="1">Uncharacterized protein</fullName>
    </submittedName>
</protein>
<dbReference type="AlphaFoldDB" id="A0A1U7NZG8"/>
<reference evidence="1 2" key="1">
    <citation type="submission" date="2017-01" db="EMBL/GenBank/DDBJ databases">
        <title>Genome Analysis of Deinococcus marmoris KOPRI26562.</title>
        <authorList>
            <person name="Kim J.H."/>
            <person name="Oh H.-M."/>
        </authorList>
    </citation>
    <scope>NUCLEOTIDE SEQUENCE [LARGE SCALE GENOMIC DNA]</scope>
    <source>
        <strain evidence="1 2">KOPRI26562</strain>
    </source>
</reference>
<sequence>MELVFAGLAIVFSLLLASIQKEPEPQPQPVKVRSRQD</sequence>
<evidence type="ECO:0000313" key="2">
    <source>
        <dbReference type="Proteomes" id="UP000186607"/>
    </source>
</evidence>
<name>A0A1U7NZG8_9DEIO</name>
<comment type="caution">
    <text evidence="1">The sequence shown here is derived from an EMBL/GenBank/DDBJ whole genome shotgun (WGS) entry which is preliminary data.</text>
</comment>
<dbReference type="Proteomes" id="UP000186607">
    <property type="component" value="Unassembled WGS sequence"/>
</dbReference>
<keyword evidence="2" id="KW-1185">Reference proteome</keyword>
<dbReference type="EMBL" id="MSTI01000068">
    <property type="protein sequence ID" value="OLV18308.1"/>
    <property type="molecule type" value="Genomic_DNA"/>
</dbReference>
<evidence type="ECO:0000313" key="1">
    <source>
        <dbReference type="EMBL" id="OLV18308.1"/>
    </source>
</evidence>
<dbReference type="STRING" id="249408.BOO71_0006019"/>